<dbReference type="SMART" id="SM00729">
    <property type="entry name" value="Elp3"/>
    <property type="match status" value="1"/>
</dbReference>
<keyword evidence="5" id="KW-0408">Iron</keyword>
<sequence>MDGTTRYRQYSEHLIKKFGQKVYKLPVNLPGTCPNRDNTVGKGGCIFCDEEGAGFECLPNSLDIQQQIAQNRDFFIKRFNAKKFIVYFQAFTNTYLTLEQFKENMLTAASQEDIVGISISTRPDCINDTYLDFLWEVQQKYNLDINIELGLQTVNYHTLTKVNRGHTLAEFLDAVQRIKKRNFEICTHIILNLPWDNLLDVQENAKILSVLGIDYVKLHALYVVKGTVLAQMYERQEISIIPLEEYINRVITFLEYLHPDIVVQRLVGKGPKTRQLFSNWATSWWKIKESIEKGLEERNTWQGKKCDYLNGKALRHINLQDCKTHKLY</sequence>
<comment type="cofactor">
    <cofactor evidence="1">
        <name>[4Fe-4S] cluster</name>
        <dbReference type="ChEBI" id="CHEBI:49883"/>
    </cofactor>
</comment>
<dbReference type="SUPFAM" id="SSF102114">
    <property type="entry name" value="Radical SAM enzymes"/>
    <property type="match status" value="1"/>
</dbReference>
<keyword evidence="6" id="KW-0411">Iron-sulfur</keyword>
<protein>
    <submittedName>
        <fullName evidence="8">TIGR01212 family radical SAM protein</fullName>
    </submittedName>
</protein>
<organism evidence="8 9">
    <name type="scientific">Desulforamulus ferrireducens</name>
    <dbReference type="NCBI Taxonomy" id="1833852"/>
    <lineage>
        <taxon>Bacteria</taxon>
        <taxon>Bacillati</taxon>
        <taxon>Bacillota</taxon>
        <taxon>Clostridia</taxon>
        <taxon>Eubacteriales</taxon>
        <taxon>Peptococcaceae</taxon>
        <taxon>Desulforamulus</taxon>
    </lineage>
</organism>
<dbReference type="PROSITE" id="PS51918">
    <property type="entry name" value="RADICAL_SAM"/>
    <property type="match status" value="1"/>
</dbReference>
<evidence type="ECO:0000259" key="7">
    <source>
        <dbReference type="PROSITE" id="PS51918"/>
    </source>
</evidence>
<proteinExistence type="predicted"/>
<evidence type="ECO:0000256" key="4">
    <source>
        <dbReference type="ARBA" id="ARBA00022723"/>
    </source>
</evidence>
<keyword evidence="9" id="KW-1185">Reference proteome</keyword>
<reference evidence="8 9" key="1">
    <citation type="journal article" date="2016" name="Int. J. Syst. Evol. Microbiol.">
        <title>Desulfotomaculum ferrireducens sp. nov., a moderately thermophilic sulfate-reducing and dissimilatory Fe(III)-reducing bacterium isolated from compost.</title>
        <authorList>
            <person name="Yang G."/>
            <person name="Guo J."/>
            <person name="Zhuang L."/>
            <person name="Yuan Y."/>
            <person name="Zhou S."/>
        </authorList>
    </citation>
    <scope>NUCLEOTIDE SEQUENCE [LARGE SCALE GENOMIC DNA]</scope>
    <source>
        <strain evidence="8 9">GSS09</strain>
    </source>
</reference>
<dbReference type="InterPro" id="IPR032432">
    <property type="entry name" value="Radical_SAM_C"/>
</dbReference>
<dbReference type="SFLD" id="SFLDG01091">
    <property type="entry name" value="uncharacterized_CHP01210-like"/>
    <property type="match status" value="1"/>
</dbReference>
<dbReference type="Proteomes" id="UP000189464">
    <property type="component" value="Chromosome"/>
</dbReference>
<dbReference type="PANTHER" id="PTHR11135">
    <property type="entry name" value="HISTONE ACETYLTRANSFERASE-RELATED"/>
    <property type="match status" value="1"/>
</dbReference>
<dbReference type="NCBIfam" id="TIGR01212">
    <property type="entry name" value="TIGR01212 family radical SAM protein"/>
    <property type="match status" value="1"/>
</dbReference>
<dbReference type="SFLD" id="SFLDS00029">
    <property type="entry name" value="Radical_SAM"/>
    <property type="match status" value="1"/>
</dbReference>
<dbReference type="Gene3D" id="3.80.30.20">
    <property type="entry name" value="tm_1862 like domain"/>
    <property type="match status" value="1"/>
</dbReference>
<dbReference type="InterPro" id="IPR007197">
    <property type="entry name" value="rSAM"/>
</dbReference>
<evidence type="ECO:0000256" key="1">
    <source>
        <dbReference type="ARBA" id="ARBA00001966"/>
    </source>
</evidence>
<evidence type="ECO:0000256" key="5">
    <source>
        <dbReference type="ARBA" id="ARBA00023004"/>
    </source>
</evidence>
<name>A0A1S6IVE2_9FIRM</name>
<feature type="domain" description="Radical SAM core" evidence="7">
    <location>
        <begin position="17"/>
        <end position="260"/>
    </location>
</feature>
<evidence type="ECO:0000313" key="8">
    <source>
        <dbReference type="EMBL" id="AQS58761.1"/>
    </source>
</evidence>
<dbReference type="GO" id="GO:0003824">
    <property type="term" value="F:catalytic activity"/>
    <property type="evidence" value="ECO:0007669"/>
    <property type="project" value="InterPro"/>
</dbReference>
<evidence type="ECO:0000313" key="9">
    <source>
        <dbReference type="Proteomes" id="UP000189464"/>
    </source>
</evidence>
<keyword evidence="2" id="KW-0004">4Fe-4S</keyword>
<dbReference type="EMBL" id="CP019698">
    <property type="protein sequence ID" value="AQS58761.1"/>
    <property type="molecule type" value="Genomic_DNA"/>
</dbReference>
<dbReference type="InterPro" id="IPR058240">
    <property type="entry name" value="rSAM_sf"/>
</dbReference>
<dbReference type="InterPro" id="IPR005911">
    <property type="entry name" value="YhcC-like"/>
</dbReference>
<dbReference type="InterPro" id="IPR023404">
    <property type="entry name" value="rSAM_horseshoe"/>
</dbReference>
<evidence type="ECO:0000256" key="3">
    <source>
        <dbReference type="ARBA" id="ARBA00022691"/>
    </source>
</evidence>
<evidence type="ECO:0000256" key="2">
    <source>
        <dbReference type="ARBA" id="ARBA00022485"/>
    </source>
</evidence>
<dbReference type="OrthoDB" id="9801689at2"/>
<dbReference type="RefSeq" id="WP_077713771.1">
    <property type="nucleotide sequence ID" value="NZ_CP019698.1"/>
</dbReference>
<evidence type="ECO:0000256" key="6">
    <source>
        <dbReference type="ARBA" id="ARBA00023014"/>
    </source>
</evidence>
<dbReference type="InterPro" id="IPR039661">
    <property type="entry name" value="ELP3"/>
</dbReference>
<dbReference type="PANTHER" id="PTHR11135:SF1">
    <property type="entry name" value="PROTEIN YHCC"/>
    <property type="match status" value="1"/>
</dbReference>
<dbReference type="KEGG" id="dfg:B0537_06485"/>
<dbReference type="InterPro" id="IPR006638">
    <property type="entry name" value="Elp3/MiaA/NifB-like_rSAM"/>
</dbReference>
<dbReference type="SFLD" id="SFLDG01086">
    <property type="entry name" value="elongater_protein-like"/>
    <property type="match status" value="1"/>
</dbReference>
<gene>
    <name evidence="8" type="ORF">B0537_06485</name>
</gene>
<dbReference type="GO" id="GO:0046872">
    <property type="term" value="F:metal ion binding"/>
    <property type="evidence" value="ECO:0007669"/>
    <property type="project" value="UniProtKB-KW"/>
</dbReference>
<dbReference type="Pfam" id="PF16199">
    <property type="entry name" value="Radical_SAM_C"/>
    <property type="match status" value="1"/>
</dbReference>
<keyword evidence="3" id="KW-0949">S-adenosyl-L-methionine</keyword>
<dbReference type="AlphaFoldDB" id="A0A1S6IVE2"/>
<dbReference type="Pfam" id="PF04055">
    <property type="entry name" value="Radical_SAM"/>
    <property type="match status" value="1"/>
</dbReference>
<keyword evidence="4" id="KW-0479">Metal-binding</keyword>
<accession>A0A1S6IVE2</accession>
<dbReference type="GO" id="GO:0051539">
    <property type="term" value="F:4 iron, 4 sulfur cluster binding"/>
    <property type="evidence" value="ECO:0007669"/>
    <property type="project" value="UniProtKB-KW"/>
</dbReference>